<dbReference type="Gene3D" id="1.25.40.20">
    <property type="entry name" value="Ankyrin repeat-containing domain"/>
    <property type="match status" value="4"/>
</dbReference>
<feature type="repeat" description="ANK" evidence="3">
    <location>
        <begin position="269"/>
        <end position="301"/>
    </location>
</feature>
<dbReference type="SUPFAM" id="SSF49354">
    <property type="entry name" value="PapD-like"/>
    <property type="match status" value="1"/>
</dbReference>
<feature type="domain" description="MSP" evidence="4">
    <location>
        <begin position="112"/>
        <end position="235"/>
    </location>
</feature>
<dbReference type="PROSITE" id="PS50088">
    <property type="entry name" value="ANK_REPEAT"/>
    <property type="match status" value="6"/>
</dbReference>
<dbReference type="PRINTS" id="PR01415">
    <property type="entry name" value="ANKYRIN"/>
</dbReference>
<evidence type="ECO:0000256" key="1">
    <source>
        <dbReference type="ARBA" id="ARBA00022737"/>
    </source>
</evidence>
<dbReference type="Proteomes" id="UP000077202">
    <property type="component" value="Unassembled WGS sequence"/>
</dbReference>
<sequence>MGRVARGRVRSTEDDTNTRLSTVYGLRRTMAPWAWCVRLPASRLQLRASIRSLNEGKLQQSRKKAAKTIVNRAALEVRKVQGQAFEGLEWRAVGAPGLCKHGQKRDLEMDRLLILDPQDLTLRFEVGKKAVGMVKLTNVMHTMPVAYKIQTSAPRKYSFKPPHAIIPPLGQVTVEIAMHAQNELPECFPQSSDKFTVKSVVVPGGYSSEAVVSVDWFTARRKAVFSDTRLRVVLVGGGILRALVSRAAIEQMREVLDLDPLVVDAADERGCTAMHVAVAMKRPELVQILLEYKANLELRNKAGQSALQLAAQAGEALIAELLLANGAATESANAFGWTALHCATVKGHCAVMRLLLDGHANIDAHTHSHGRGRGPQALRPSAAREALQYVRNSRDRTPFDDAADAGHTLLFDVLLLGDALRHAARRGELNSVQKCVHEGAVVDGDDQYGWTALHRAAFKGRLDVVKFLIENGADLKLKDEEGFTALHMAVESGHKEVVHLLVSKGAYVNEKTKKGLTALQLATAMKYVGIVRILLEGGASRNASIDPDRWRPVELTNDSSKGSFGERYFCSSGLRSEVH</sequence>
<evidence type="ECO:0000259" key="4">
    <source>
        <dbReference type="PROSITE" id="PS50202"/>
    </source>
</evidence>
<evidence type="ECO:0000256" key="2">
    <source>
        <dbReference type="ARBA" id="ARBA00023043"/>
    </source>
</evidence>
<feature type="repeat" description="ANK" evidence="3">
    <location>
        <begin position="302"/>
        <end position="334"/>
    </location>
</feature>
<comment type="caution">
    <text evidence="5">The sequence shown here is derived from an EMBL/GenBank/DDBJ whole genome shotgun (WGS) entry which is preliminary data.</text>
</comment>
<feature type="repeat" description="ANK" evidence="3">
    <location>
        <begin position="481"/>
        <end position="513"/>
    </location>
</feature>
<keyword evidence="6" id="KW-1185">Reference proteome</keyword>
<feature type="repeat" description="ANK" evidence="3">
    <location>
        <begin position="448"/>
        <end position="480"/>
    </location>
</feature>
<evidence type="ECO:0000313" key="5">
    <source>
        <dbReference type="EMBL" id="OAE29963.1"/>
    </source>
</evidence>
<dbReference type="Pfam" id="PF00023">
    <property type="entry name" value="Ank"/>
    <property type="match status" value="1"/>
</dbReference>
<feature type="repeat" description="ANK" evidence="3">
    <location>
        <begin position="514"/>
        <end position="546"/>
    </location>
</feature>
<protein>
    <recommendedName>
        <fullName evidence="4">MSP domain-containing protein</fullName>
    </recommendedName>
</protein>
<dbReference type="PANTHER" id="PTHR24171:SF8">
    <property type="entry name" value="BRCA1-ASSOCIATED RING DOMAIN PROTEIN 1"/>
    <property type="match status" value="1"/>
</dbReference>
<gene>
    <name evidence="5" type="ORF">AXG93_669s1120</name>
</gene>
<evidence type="ECO:0000313" key="6">
    <source>
        <dbReference type="Proteomes" id="UP000077202"/>
    </source>
</evidence>
<dbReference type="Pfam" id="PF12796">
    <property type="entry name" value="Ank_2"/>
    <property type="match status" value="1"/>
</dbReference>
<dbReference type="PROSITE" id="PS50202">
    <property type="entry name" value="MSP"/>
    <property type="match status" value="1"/>
</dbReference>
<dbReference type="AlphaFoldDB" id="A0A176WB85"/>
<organism evidence="5 6">
    <name type="scientific">Marchantia polymorpha subsp. ruderalis</name>
    <dbReference type="NCBI Taxonomy" id="1480154"/>
    <lineage>
        <taxon>Eukaryota</taxon>
        <taxon>Viridiplantae</taxon>
        <taxon>Streptophyta</taxon>
        <taxon>Embryophyta</taxon>
        <taxon>Marchantiophyta</taxon>
        <taxon>Marchantiopsida</taxon>
        <taxon>Marchantiidae</taxon>
        <taxon>Marchantiales</taxon>
        <taxon>Marchantiaceae</taxon>
        <taxon>Marchantia</taxon>
    </lineage>
</organism>
<accession>A0A176WB85</accession>
<dbReference type="InterPro" id="IPR008962">
    <property type="entry name" value="PapD-like_sf"/>
</dbReference>
<dbReference type="PROSITE" id="PS50297">
    <property type="entry name" value="ANK_REP_REGION"/>
    <property type="match status" value="6"/>
</dbReference>
<dbReference type="InterPro" id="IPR036770">
    <property type="entry name" value="Ankyrin_rpt-contain_sf"/>
</dbReference>
<name>A0A176WB85_MARPO</name>
<dbReference type="SMART" id="SM00248">
    <property type="entry name" value="ANK"/>
    <property type="match status" value="7"/>
</dbReference>
<dbReference type="Pfam" id="PF00635">
    <property type="entry name" value="Motile_Sperm"/>
    <property type="match status" value="1"/>
</dbReference>
<proteinExistence type="predicted"/>
<keyword evidence="1" id="KW-0677">Repeat</keyword>
<dbReference type="Gene3D" id="2.60.40.10">
    <property type="entry name" value="Immunoglobulins"/>
    <property type="match status" value="1"/>
</dbReference>
<dbReference type="Pfam" id="PF13637">
    <property type="entry name" value="Ank_4"/>
    <property type="match status" value="1"/>
</dbReference>
<feature type="repeat" description="ANK" evidence="3">
    <location>
        <begin position="335"/>
        <end position="367"/>
    </location>
</feature>
<reference evidence="5" key="1">
    <citation type="submission" date="2016-03" db="EMBL/GenBank/DDBJ databases">
        <title>Mechanisms controlling the formation of the plant cell surface in tip-growing cells are functionally conserved among land plants.</title>
        <authorList>
            <person name="Honkanen S."/>
            <person name="Jones V.A."/>
            <person name="Morieri G."/>
            <person name="Champion C."/>
            <person name="Hetherington A.J."/>
            <person name="Kelly S."/>
            <person name="Saint-Marcoux D."/>
            <person name="Proust H."/>
            <person name="Prescott H."/>
            <person name="Dolan L."/>
        </authorList>
    </citation>
    <scope>NUCLEOTIDE SEQUENCE [LARGE SCALE GENOMIC DNA]</scope>
    <source>
        <tissue evidence="5">Whole gametophyte</tissue>
    </source>
</reference>
<dbReference type="InterPro" id="IPR013783">
    <property type="entry name" value="Ig-like_fold"/>
</dbReference>
<dbReference type="InterPro" id="IPR002110">
    <property type="entry name" value="Ankyrin_rpt"/>
</dbReference>
<dbReference type="InterPro" id="IPR000535">
    <property type="entry name" value="MSP_dom"/>
</dbReference>
<dbReference type="PANTHER" id="PTHR24171">
    <property type="entry name" value="ANKYRIN REPEAT DOMAIN-CONTAINING PROTEIN 39-RELATED"/>
    <property type="match status" value="1"/>
</dbReference>
<evidence type="ECO:0000256" key="3">
    <source>
        <dbReference type="PROSITE-ProRule" id="PRU00023"/>
    </source>
</evidence>
<dbReference type="SUPFAM" id="SSF48403">
    <property type="entry name" value="Ankyrin repeat"/>
    <property type="match status" value="1"/>
</dbReference>
<dbReference type="EMBL" id="LVLJ01001379">
    <property type="protein sequence ID" value="OAE29963.1"/>
    <property type="molecule type" value="Genomic_DNA"/>
</dbReference>
<keyword evidence="2 3" id="KW-0040">ANK repeat</keyword>